<comment type="caution">
    <text evidence="1">The sequence shown here is derived from an EMBL/GenBank/DDBJ whole genome shotgun (WGS) entry which is preliminary data.</text>
</comment>
<dbReference type="EMBL" id="CYTK01000012">
    <property type="protein sequence ID" value="CUJ70678.1"/>
    <property type="molecule type" value="Genomic_DNA"/>
</dbReference>
<organism evidence="1 2">
    <name type="scientific">Achromobacter aegrifaciens</name>
    <dbReference type="NCBI Taxonomy" id="1287736"/>
    <lineage>
        <taxon>Bacteria</taxon>
        <taxon>Pseudomonadati</taxon>
        <taxon>Pseudomonadota</taxon>
        <taxon>Betaproteobacteria</taxon>
        <taxon>Burkholderiales</taxon>
        <taxon>Alcaligenaceae</taxon>
        <taxon>Achromobacter</taxon>
    </lineage>
</organism>
<dbReference type="GO" id="GO:0003677">
    <property type="term" value="F:DNA binding"/>
    <property type="evidence" value="ECO:0007669"/>
    <property type="project" value="InterPro"/>
</dbReference>
<reference evidence="1 2" key="1">
    <citation type="submission" date="2015-09" db="EMBL/GenBank/DDBJ databases">
        <authorList>
            <consortium name="Pathogen Informatics"/>
        </authorList>
    </citation>
    <scope>NUCLEOTIDE SEQUENCE [LARGE SCALE GENOMIC DNA]</scope>
    <source>
        <strain evidence="1 2">2789STDY5608625</strain>
    </source>
</reference>
<dbReference type="Gene3D" id="1.10.260.40">
    <property type="entry name" value="lambda repressor-like DNA-binding domains"/>
    <property type="match status" value="1"/>
</dbReference>
<dbReference type="InterPro" id="IPR010982">
    <property type="entry name" value="Lambda_DNA-bd_dom_sf"/>
</dbReference>
<protein>
    <submittedName>
        <fullName evidence="1">Uncharacterized protein</fullName>
    </submittedName>
</protein>
<sequence>MVHDFDRYAPMPTLTDLPAGVVSADGKTFDPKVFGLLVQAARTLLEKTLVSVAAETQMHHSTLSKIDAGKAVSLQKCARLQRYLEEAGIEFPEGTREIVLRYSPSIDRAGVAITVDPTMPAGTRFVHPRTLGPEDLISSLKEAGVRIEGEDTLRAVLEMVNDWCAMLVRMVVSGRTGVRFTRAATNGPSESYLVALLRPFPFADSSARREFVRHIVALDLA</sequence>
<dbReference type="RefSeq" id="WP_054458003.1">
    <property type="nucleotide sequence ID" value="NZ_CYTK01000012.1"/>
</dbReference>
<name>A0AAD2J4M2_ACHAE</name>
<dbReference type="Proteomes" id="UP000044098">
    <property type="component" value="Unassembled WGS sequence"/>
</dbReference>
<evidence type="ECO:0000313" key="2">
    <source>
        <dbReference type="Proteomes" id="UP000044098"/>
    </source>
</evidence>
<dbReference type="AlphaFoldDB" id="A0AAD2J4M2"/>
<accession>A0AAD2J4M2</accession>
<dbReference type="PROSITE" id="PS50044">
    <property type="entry name" value="SIGMA54_3"/>
    <property type="match status" value="1"/>
</dbReference>
<proteinExistence type="predicted"/>
<gene>
    <name evidence="1" type="ORF">ERS370000_05402</name>
</gene>
<evidence type="ECO:0000313" key="1">
    <source>
        <dbReference type="EMBL" id="CUJ70678.1"/>
    </source>
</evidence>